<dbReference type="Proteomes" id="UP001519287">
    <property type="component" value="Unassembled WGS sequence"/>
</dbReference>
<name>A0ABS4JAJ3_9BACL</name>
<protein>
    <submittedName>
        <fullName evidence="1">Uncharacterized protein</fullName>
    </submittedName>
</protein>
<keyword evidence="2" id="KW-1185">Reference proteome</keyword>
<evidence type="ECO:0000313" key="1">
    <source>
        <dbReference type="EMBL" id="MBP1996879.1"/>
    </source>
</evidence>
<accession>A0ABS4JAJ3</accession>
<comment type="caution">
    <text evidence="1">The sequence shown here is derived from an EMBL/GenBank/DDBJ whole genome shotgun (WGS) entry which is preliminary data.</text>
</comment>
<evidence type="ECO:0000313" key="2">
    <source>
        <dbReference type="Proteomes" id="UP001519287"/>
    </source>
</evidence>
<organism evidence="1 2">
    <name type="scientific">Paenibacillus eucommiae</name>
    <dbReference type="NCBI Taxonomy" id="1355755"/>
    <lineage>
        <taxon>Bacteria</taxon>
        <taxon>Bacillati</taxon>
        <taxon>Bacillota</taxon>
        <taxon>Bacilli</taxon>
        <taxon>Bacillales</taxon>
        <taxon>Paenibacillaceae</taxon>
        <taxon>Paenibacillus</taxon>
    </lineage>
</organism>
<sequence length="56" mass="6341">MTGEKSNRGLIKNPEACDPVFFVIHKKVYIPYCYSPFGSGTRRLVAVRLSLVLVRL</sequence>
<proteinExistence type="predicted"/>
<gene>
    <name evidence="1" type="ORF">J2Z66_008557</name>
</gene>
<dbReference type="EMBL" id="JAGGLB010000059">
    <property type="protein sequence ID" value="MBP1996879.1"/>
    <property type="molecule type" value="Genomic_DNA"/>
</dbReference>
<reference evidence="1 2" key="1">
    <citation type="submission" date="2021-03" db="EMBL/GenBank/DDBJ databases">
        <title>Genomic Encyclopedia of Type Strains, Phase IV (KMG-IV): sequencing the most valuable type-strain genomes for metagenomic binning, comparative biology and taxonomic classification.</title>
        <authorList>
            <person name="Goeker M."/>
        </authorList>
    </citation>
    <scope>NUCLEOTIDE SEQUENCE [LARGE SCALE GENOMIC DNA]</scope>
    <source>
        <strain evidence="1 2">DSM 26048</strain>
    </source>
</reference>